<keyword evidence="6" id="KW-0282">Flagellum</keyword>
<evidence type="ECO:0000256" key="3">
    <source>
        <dbReference type="ARBA" id="ARBA00023143"/>
    </source>
</evidence>
<reference evidence="6 7" key="1">
    <citation type="submission" date="2023-07" db="EMBL/GenBank/DDBJ databases">
        <title>Genomic Encyclopedia of Type Strains, Phase IV (KMG-IV): sequencing the most valuable type-strain genomes for metagenomic binning, comparative biology and taxonomic classification.</title>
        <authorList>
            <person name="Goeker M."/>
        </authorList>
    </citation>
    <scope>NUCLEOTIDE SEQUENCE [LARGE SCALE GENOMIC DNA]</scope>
    <source>
        <strain evidence="6 7">DSM 23948</strain>
    </source>
</reference>
<keyword evidence="6" id="KW-0966">Cell projection</keyword>
<evidence type="ECO:0000313" key="6">
    <source>
        <dbReference type="EMBL" id="MDQ0155242.1"/>
    </source>
</evidence>
<organism evidence="6 7">
    <name type="scientific">Anoxybacillus andreesenii</name>
    <dbReference type="NCBI Taxonomy" id="1325932"/>
    <lineage>
        <taxon>Bacteria</taxon>
        <taxon>Bacillati</taxon>
        <taxon>Bacillota</taxon>
        <taxon>Bacilli</taxon>
        <taxon>Bacillales</taxon>
        <taxon>Anoxybacillaceae</taxon>
        <taxon>Anoxybacillus</taxon>
    </lineage>
</organism>
<dbReference type="RefSeq" id="WP_307149812.1">
    <property type="nucleotide sequence ID" value="NZ_JAUSTU010000005.1"/>
</dbReference>
<keyword evidence="3" id="KW-0975">Bacterial flagellum</keyword>
<keyword evidence="1" id="KW-0973">c-di-GMP</keyword>
<dbReference type="Gene3D" id="2.40.10.220">
    <property type="entry name" value="predicted glycosyltransferase like domains"/>
    <property type="match status" value="1"/>
</dbReference>
<keyword evidence="6" id="KW-0969">Cilium</keyword>
<dbReference type="SUPFAM" id="SSF141371">
    <property type="entry name" value="PilZ domain-like"/>
    <property type="match status" value="1"/>
</dbReference>
<evidence type="ECO:0000259" key="4">
    <source>
        <dbReference type="Pfam" id="PF07238"/>
    </source>
</evidence>
<comment type="caution">
    <text evidence="6">The sequence shown here is derived from an EMBL/GenBank/DDBJ whole genome shotgun (WGS) entry which is preliminary data.</text>
</comment>
<accession>A0ABT9V2R5</accession>
<keyword evidence="7" id="KW-1185">Reference proteome</keyword>
<protein>
    <submittedName>
        <fullName evidence="6">C-di-GMP-binding flagellar brake protein YcgR</fullName>
    </submittedName>
</protein>
<dbReference type="Pfam" id="PF12945">
    <property type="entry name" value="PilZNR"/>
    <property type="match status" value="1"/>
</dbReference>
<evidence type="ECO:0000256" key="1">
    <source>
        <dbReference type="ARBA" id="ARBA00022636"/>
    </source>
</evidence>
<dbReference type="Gene3D" id="2.30.110.10">
    <property type="entry name" value="Electron Transport, Fmn-binding Protein, Chain A"/>
    <property type="match status" value="1"/>
</dbReference>
<dbReference type="InterPro" id="IPR009875">
    <property type="entry name" value="PilZ_domain"/>
</dbReference>
<evidence type="ECO:0000259" key="5">
    <source>
        <dbReference type="Pfam" id="PF12945"/>
    </source>
</evidence>
<sequence length="222" mass="25587">MMMKIGSQFILEIKYSDKFEKFKCKLVERKGQFIYIDYPINIETKKTAFFIDGTQLKCSFVAQDGSVYLFESEVVGRVRQNIPMIILSYPGDDQLIKIQRRQYVRVETAVDVAVHPLNKEFAPFVTVTSDISAGGAAIIAPNSLKLQPGNQLHVWLVLPMHSGEYHYLKFNAKVIRIIPSDDLRNKVSLQFAEVNAHERQILLRFCFDRQVVMRKKGLLEQE</sequence>
<evidence type="ECO:0000256" key="2">
    <source>
        <dbReference type="ARBA" id="ARBA00022741"/>
    </source>
</evidence>
<evidence type="ECO:0000313" key="7">
    <source>
        <dbReference type="Proteomes" id="UP001231362"/>
    </source>
</evidence>
<name>A0ABT9V2R5_9BACL</name>
<keyword evidence="2" id="KW-0547">Nucleotide-binding</keyword>
<dbReference type="InterPro" id="IPR009926">
    <property type="entry name" value="T3SS_YcgR_PilZN"/>
</dbReference>
<dbReference type="InterPro" id="IPR012349">
    <property type="entry name" value="Split_barrel_FMN-bd"/>
</dbReference>
<proteinExistence type="predicted"/>
<dbReference type="Pfam" id="PF07238">
    <property type="entry name" value="PilZ"/>
    <property type="match status" value="1"/>
</dbReference>
<dbReference type="EMBL" id="JAUSTU010000005">
    <property type="protein sequence ID" value="MDQ0155242.1"/>
    <property type="molecule type" value="Genomic_DNA"/>
</dbReference>
<dbReference type="Proteomes" id="UP001231362">
    <property type="component" value="Unassembled WGS sequence"/>
</dbReference>
<feature type="domain" description="PilZ" evidence="4">
    <location>
        <begin position="99"/>
        <end position="207"/>
    </location>
</feature>
<feature type="domain" description="Type III secretion system flagellar brake protein YcgR PilZN" evidence="5">
    <location>
        <begin position="4"/>
        <end position="90"/>
    </location>
</feature>
<gene>
    <name evidence="6" type="ORF">J2S07_001546</name>
</gene>